<name>A0A9W4VMI5_9GAMM</name>
<gene>
    <name evidence="2" type="ORF">PSECIP111854_00502</name>
</gene>
<evidence type="ECO:0000256" key="1">
    <source>
        <dbReference type="SAM" id="SignalP"/>
    </source>
</evidence>
<dbReference type="AlphaFoldDB" id="A0A9W4VMI5"/>
<comment type="caution">
    <text evidence="2">The sequence shown here is derived from an EMBL/GenBank/DDBJ whole genome shotgun (WGS) entry which is preliminary data.</text>
</comment>
<dbReference type="EMBL" id="CAMAPC010000002">
    <property type="protein sequence ID" value="CAH9050298.1"/>
    <property type="molecule type" value="Genomic_DNA"/>
</dbReference>
<feature type="chain" id="PRO_5040752779" description="Lipoprotein" evidence="1">
    <location>
        <begin position="22"/>
        <end position="277"/>
    </location>
</feature>
<dbReference type="RefSeq" id="WP_261625703.1">
    <property type="nucleotide sequence ID" value="NZ_CAMAPC010000002.1"/>
</dbReference>
<organism evidence="2 3">
    <name type="scientific">Pseudoalteromonas holothuriae</name>
    <dbReference type="NCBI Taxonomy" id="2963714"/>
    <lineage>
        <taxon>Bacteria</taxon>
        <taxon>Pseudomonadati</taxon>
        <taxon>Pseudomonadota</taxon>
        <taxon>Gammaproteobacteria</taxon>
        <taxon>Alteromonadales</taxon>
        <taxon>Pseudoalteromonadaceae</taxon>
        <taxon>Pseudoalteromonas</taxon>
    </lineage>
</organism>
<dbReference type="InterPro" id="IPR016875">
    <property type="entry name" value="UCP028200"/>
</dbReference>
<accession>A0A9W4VMI5</accession>
<reference evidence="2" key="1">
    <citation type="submission" date="2022-07" db="EMBL/GenBank/DDBJ databases">
        <authorList>
            <person name="Criscuolo A."/>
        </authorList>
    </citation>
    <scope>NUCLEOTIDE SEQUENCE</scope>
    <source>
        <strain evidence="2">CIP111854</strain>
    </source>
</reference>
<keyword evidence="3" id="KW-1185">Reference proteome</keyword>
<evidence type="ECO:0008006" key="4">
    <source>
        <dbReference type="Google" id="ProtNLM"/>
    </source>
</evidence>
<evidence type="ECO:0000313" key="3">
    <source>
        <dbReference type="Proteomes" id="UP001152467"/>
    </source>
</evidence>
<dbReference type="Proteomes" id="UP001152467">
    <property type="component" value="Unassembled WGS sequence"/>
</dbReference>
<evidence type="ECO:0000313" key="2">
    <source>
        <dbReference type="EMBL" id="CAH9050298.1"/>
    </source>
</evidence>
<dbReference type="PROSITE" id="PS51257">
    <property type="entry name" value="PROKAR_LIPOPROTEIN"/>
    <property type="match status" value="1"/>
</dbReference>
<protein>
    <recommendedName>
        <fullName evidence="4">Lipoprotein</fullName>
    </recommendedName>
</protein>
<feature type="signal peptide" evidence="1">
    <location>
        <begin position="1"/>
        <end position="21"/>
    </location>
</feature>
<sequence length="277" mass="33198">MKKIIILLALLTIAGCSTKFAYRNADWLTYWYVDDYISLTDEQEEHFDEHLQQWLSWHKSEELDKYVAQLNEIKADVETGNISAQRIESLQNKMRSHWVRLRDKLTPDLVAMAPMLTQEQALELFAQLAESELDSKEKRDKRSAKKRKKRWLKNRENNLQRWLGNLSDEQENMIVTLYDKQMTTAELWYQYRIDYQAQLKALFMQPNRDKEFEARLLNLLSEPEQLRSAELKQRIAHNRQHDYQFLADIFSTMSDKQRRHLVEELEDLIDDLTSLKK</sequence>
<keyword evidence="1" id="KW-0732">Signal</keyword>
<proteinExistence type="predicted"/>
<dbReference type="Pfam" id="PF19795">
    <property type="entry name" value="DUF6279"/>
    <property type="match status" value="1"/>
</dbReference>
<dbReference type="PIRSF" id="PIRSF028200">
    <property type="entry name" value="UCP028200"/>
    <property type="match status" value="1"/>
</dbReference>